<gene>
    <name evidence="11" type="primary">AUGUSTUS-3.0.2_08460</name>
    <name evidence="11" type="ORF">TcasGA2_TC008460</name>
</gene>
<dbReference type="EMBL" id="KQ971338">
    <property type="protein sequence ID" value="EFA02735.1"/>
    <property type="molecule type" value="Genomic_DNA"/>
</dbReference>
<keyword evidence="12" id="KW-1185">Reference proteome</keyword>
<evidence type="ECO:0000256" key="1">
    <source>
        <dbReference type="ARBA" id="ARBA00000694"/>
    </source>
</evidence>
<organism evidence="11 12">
    <name type="scientific">Tribolium castaneum</name>
    <name type="common">Red flour beetle</name>
    <dbReference type="NCBI Taxonomy" id="7070"/>
    <lineage>
        <taxon>Eukaryota</taxon>
        <taxon>Metazoa</taxon>
        <taxon>Ecdysozoa</taxon>
        <taxon>Arthropoda</taxon>
        <taxon>Hexapoda</taxon>
        <taxon>Insecta</taxon>
        <taxon>Pterygota</taxon>
        <taxon>Neoptera</taxon>
        <taxon>Endopterygota</taxon>
        <taxon>Coleoptera</taxon>
        <taxon>Polyphaga</taxon>
        <taxon>Cucujiformia</taxon>
        <taxon>Tenebrionidae</taxon>
        <taxon>Tenebrionidae incertae sedis</taxon>
        <taxon>Tribolium</taxon>
    </lineage>
</organism>
<dbReference type="AlphaFoldDB" id="D2A244"/>
<evidence type="ECO:0000259" key="10">
    <source>
        <dbReference type="Pfam" id="PF13660"/>
    </source>
</evidence>
<comment type="catalytic activity">
    <reaction evidence="1">
        <text>(R)-glycerate + ATP = (2R)-3-phosphoglycerate + ADP + H(+)</text>
        <dbReference type="Rhea" id="RHEA:23516"/>
        <dbReference type="ChEBI" id="CHEBI:15378"/>
        <dbReference type="ChEBI" id="CHEBI:16659"/>
        <dbReference type="ChEBI" id="CHEBI:30616"/>
        <dbReference type="ChEBI" id="CHEBI:58272"/>
        <dbReference type="ChEBI" id="CHEBI:456216"/>
        <dbReference type="EC" id="2.7.1.31"/>
    </reaction>
</comment>
<dbReference type="Gene3D" id="3.40.1480.10">
    <property type="entry name" value="MOFRL domain"/>
    <property type="match status" value="1"/>
</dbReference>
<dbReference type="FunCoup" id="D2A244">
    <property type="interactions" value="176"/>
</dbReference>
<dbReference type="HOGENOM" id="CLU_032279_0_0_1"/>
<dbReference type="PANTHER" id="PTHR12227:SF0">
    <property type="entry name" value="GLYCERATE KINASE"/>
    <property type="match status" value="1"/>
</dbReference>
<keyword evidence="6" id="KW-0547">Nucleotide-binding</keyword>
<dbReference type="InterPro" id="IPR007835">
    <property type="entry name" value="MOFRL"/>
</dbReference>
<dbReference type="SUPFAM" id="SSF82544">
    <property type="entry name" value="GckA/TtuD-like"/>
    <property type="match status" value="1"/>
</dbReference>
<accession>D2A244</accession>
<reference evidence="11 12" key="1">
    <citation type="journal article" date="2008" name="Nature">
        <title>The genome of the model beetle and pest Tribolium castaneum.</title>
        <authorList>
            <consortium name="Tribolium Genome Sequencing Consortium"/>
            <person name="Richards S."/>
            <person name="Gibbs R.A."/>
            <person name="Weinstock G.M."/>
            <person name="Brown S.J."/>
            <person name="Denell R."/>
            <person name="Beeman R.W."/>
            <person name="Gibbs R."/>
            <person name="Beeman R.W."/>
            <person name="Brown S.J."/>
            <person name="Bucher G."/>
            <person name="Friedrich M."/>
            <person name="Grimmelikhuijzen C.J."/>
            <person name="Klingler M."/>
            <person name="Lorenzen M."/>
            <person name="Richards S."/>
            <person name="Roth S."/>
            <person name="Schroder R."/>
            <person name="Tautz D."/>
            <person name="Zdobnov E.M."/>
            <person name="Muzny D."/>
            <person name="Gibbs R.A."/>
            <person name="Weinstock G.M."/>
            <person name="Attaway T."/>
            <person name="Bell S."/>
            <person name="Buhay C.J."/>
            <person name="Chandrabose M.N."/>
            <person name="Chavez D."/>
            <person name="Clerk-Blankenburg K.P."/>
            <person name="Cree A."/>
            <person name="Dao M."/>
            <person name="Davis C."/>
            <person name="Chacko J."/>
            <person name="Dinh H."/>
            <person name="Dugan-Rocha S."/>
            <person name="Fowler G."/>
            <person name="Garner T.T."/>
            <person name="Garnes J."/>
            <person name="Gnirke A."/>
            <person name="Hawes A."/>
            <person name="Hernandez J."/>
            <person name="Hines S."/>
            <person name="Holder M."/>
            <person name="Hume J."/>
            <person name="Jhangiani S.N."/>
            <person name="Joshi V."/>
            <person name="Khan Z.M."/>
            <person name="Jackson L."/>
            <person name="Kovar C."/>
            <person name="Kowis A."/>
            <person name="Lee S."/>
            <person name="Lewis L.R."/>
            <person name="Margolis J."/>
            <person name="Morgan M."/>
            <person name="Nazareth L.V."/>
            <person name="Nguyen N."/>
            <person name="Okwuonu G."/>
            <person name="Parker D."/>
            <person name="Richards S."/>
            <person name="Ruiz S.J."/>
            <person name="Santibanez J."/>
            <person name="Savard J."/>
            <person name="Scherer S.E."/>
            <person name="Schneider B."/>
            <person name="Sodergren E."/>
            <person name="Tautz D."/>
            <person name="Vattahil S."/>
            <person name="Villasana D."/>
            <person name="White C.S."/>
            <person name="Wright R."/>
            <person name="Park Y."/>
            <person name="Beeman R.W."/>
            <person name="Lord J."/>
            <person name="Oppert B."/>
            <person name="Lorenzen M."/>
            <person name="Brown S."/>
            <person name="Wang L."/>
            <person name="Savard J."/>
            <person name="Tautz D."/>
            <person name="Richards S."/>
            <person name="Weinstock G."/>
            <person name="Gibbs R.A."/>
            <person name="Liu Y."/>
            <person name="Worley K."/>
            <person name="Weinstock G."/>
            <person name="Elsik C.G."/>
            <person name="Reese J.T."/>
            <person name="Elhaik E."/>
            <person name="Landan G."/>
            <person name="Graur D."/>
            <person name="Arensburger P."/>
            <person name="Atkinson P."/>
            <person name="Beeman R.W."/>
            <person name="Beidler J."/>
            <person name="Brown S.J."/>
            <person name="Demuth J.P."/>
            <person name="Drury D.W."/>
            <person name="Du Y.Z."/>
            <person name="Fujiwara H."/>
            <person name="Lorenzen M."/>
            <person name="Maselli V."/>
            <person name="Osanai M."/>
            <person name="Park Y."/>
            <person name="Robertson H.M."/>
            <person name="Tu Z."/>
            <person name="Wang J.J."/>
            <person name="Wang S."/>
            <person name="Richards S."/>
            <person name="Song H."/>
            <person name="Zhang L."/>
            <person name="Sodergren E."/>
            <person name="Werner D."/>
            <person name="Stanke M."/>
            <person name="Morgenstern B."/>
            <person name="Solovyev V."/>
            <person name="Kosarev P."/>
            <person name="Brown G."/>
            <person name="Chen H.C."/>
            <person name="Ermolaeva O."/>
            <person name="Hlavina W."/>
            <person name="Kapustin Y."/>
            <person name="Kiryutin B."/>
            <person name="Kitts P."/>
            <person name="Maglott D."/>
            <person name="Pruitt K."/>
            <person name="Sapojnikov V."/>
            <person name="Souvorov A."/>
            <person name="Mackey A.J."/>
            <person name="Waterhouse R.M."/>
            <person name="Wyder S."/>
            <person name="Zdobnov E.M."/>
            <person name="Zdobnov E.M."/>
            <person name="Wyder S."/>
            <person name="Kriventseva E.V."/>
            <person name="Kadowaki T."/>
            <person name="Bork P."/>
            <person name="Aranda M."/>
            <person name="Bao R."/>
            <person name="Beermann A."/>
            <person name="Berns N."/>
            <person name="Bolognesi R."/>
            <person name="Bonneton F."/>
            <person name="Bopp D."/>
            <person name="Brown S.J."/>
            <person name="Bucher G."/>
            <person name="Butts T."/>
            <person name="Chaumot A."/>
            <person name="Denell R.E."/>
            <person name="Ferrier D.E."/>
            <person name="Friedrich M."/>
            <person name="Gordon C.M."/>
            <person name="Jindra M."/>
            <person name="Klingler M."/>
            <person name="Lan Q."/>
            <person name="Lattorff H.M."/>
            <person name="Laudet V."/>
            <person name="von Levetsow C."/>
            <person name="Liu Z."/>
            <person name="Lutz R."/>
            <person name="Lynch J.A."/>
            <person name="da Fonseca R.N."/>
            <person name="Posnien N."/>
            <person name="Reuter R."/>
            <person name="Roth S."/>
            <person name="Savard J."/>
            <person name="Schinko J.B."/>
            <person name="Schmitt C."/>
            <person name="Schoppmeier M."/>
            <person name="Schroder R."/>
            <person name="Shippy T.D."/>
            <person name="Simonnet F."/>
            <person name="Marques-Souza H."/>
            <person name="Tautz D."/>
            <person name="Tomoyasu Y."/>
            <person name="Trauner J."/>
            <person name="Van der Zee M."/>
            <person name="Vervoort M."/>
            <person name="Wittkopp N."/>
            <person name="Wimmer E.A."/>
            <person name="Yang X."/>
            <person name="Jones A.K."/>
            <person name="Sattelle D.B."/>
            <person name="Ebert P.R."/>
            <person name="Nelson D."/>
            <person name="Scott J.G."/>
            <person name="Beeman R.W."/>
            <person name="Muthukrishnan S."/>
            <person name="Kramer K.J."/>
            <person name="Arakane Y."/>
            <person name="Beeman R.W."/>
            <person name="Zhu Q."/>
            <person name="Hogenkamp D."/>
            <person name="Dixit R."/>
            <person name="Oppert B."/>
            <person name="Jiang H."/>
            <person name="Zou Z."/>
            <person name="Marshall J."/>
            <person name="Elpidina E."/>
            <person name="Vinokurov K."/>
            <person name="Oppert C."/>
            <person name="Zou Z."/>
            <person name="Evans J."/>
            <person name="Lu Z."/>
            <person name="Zhao P."/>
            <person name="Sumathipala N."/>
            <person name="Altincicek B."/>
            <person name="Vilcinskas A."/>
            <person name="Williams M."/>
            <person name="Hultmark D."/>
            <person name="Hetru C."/>
            <person name="Jiang H."/>
            <person name="Grimmelikhuijzen C.J."/>
            <person name="Hauser F."/>
            <person name="Cazzamali G."/>
            <person name="Williamson M."/>
            <person name="Park Y."/>
            <person name="Li B."/>
            <person name="Tanaka Y."/>
            <person name="Predel R."/>
            <person name="Neupert S."/>
            <person name="Schachtner J."/>
            <person name="Verleyen P."/>
            <person name="Raible F."/>
            <person name="Bork P."/>
            <person name="Friedrich M."/>
            <person name="Walden K.K."/>
            <person name="Robertson H.M."/>
            <person name="Angeli S."/>
            <person name="Foret S."/>
            <person name="Bucher G."/>
            <person name="Schuetz S."/>
            <person name="Maleszka R."/>
            <person name="Wimmer E.A."/>
            <person name="Beeman R.W."/>
            <person name="Lorenzen M."/>
            <person name="Tomoyasu Y."/>
            <person name="Miller S.C."/>
            <person name="Grossmann D."/>
            <person name="Bucher G."/>
        </authorList>
    </citation>
    <scope>NUCLEOTIDE SEQUENCE [LARGE SCALE GENOMIC DNA]</scope>
    <source>
        <strain evidence="11 12">Georgia GA2</strain>
    </source>
</reference>
<feature type="domain" description="MOFRL-associated" evidence="10">
    <location>
        <begin position="6"/>
        <end position="244"/>
    </location>
</feature>
<dbReference type="Pfam" id="PF13660">
    <property type="entry name" value="DUF4147"/>
    <property type="match status" value="1"/>
</dbReference>
<dbReference type="Gene3D" id="3.40.50.10180">
    <property type="entry name" value="Glycerate kinase, MOFRL-like N-terminal domain"/>
    <property type="match status" value="1"/>
</dbReference>
<evidence type="ECO:0000256" key="7">
    <source>
        <dbReference type="ARBA" id="ARBA00022777"/>
    </source>
</evidence>
<sequence>MSVQVLKEIFTKSVESVQPQNLITKQVSVSSGHLTVCGHTYPLHKPCYVVGFGKAVLGMALELEKLLKDKLKMGVVTVPKGIFENLEIQSSIKFIEGARNNIPDEEALSGALEIKALVESLEKDDLLIVLISGGGSALLPLPRPPVTLTEKQNLIRELSTRGADILELNCVRKQISVLKGGGLAELAFPSRVISLILSDVVGDPLDFIASGPTTPNCDNGKDAITIINKYKCYEGLSAAMRAVLGQKRENCYFPPVKDGKYEHVDNFVIGNNQIAAEAARQHAASFGFQSTIISTSVTGNVAQISQIYADLARTICNSSSKQTLKDFLETCGLCVDPSAVDTLISFDLAKEICVIAAGEPTVVVNGSGKGGRNQQLALELSVRLNKLNIKSADISFLSAGTDGIDGPTDAAGAIGTSDLVNNSLEENIKPDDYLNNNDSYTFYSKYLQGEHLIKIGHTGTNVMDIHVMLIKPKRK</sequence>
<comment type="similarity">
    <text evidence="2">Belongs to the glycerate kinase type-2 family.</text>
</comment>
<evidence type="ECO:0000313" key="12">
    <source>
        <dbReference type="Proteomes" id="UP000007266"/>
    </source>
</evidence>
<dbReference type="FunFam" id="3.40.50.10180:FF:000001">
    <property type="entry name" value="Glycerate kinase"/>
    <property type="match status" value="1"/>
</dbReference>
<dbReference type="GO" id="GO:0008887">
    <property type="term" value="F:glycerate kinase activity"/>
    <property type="evidence" value="ECO:0000318"/>
    <property type="project" value="GO_Central"/>
</dbReference>
<evidence type="ECO:0000256" key="3">
    <source>
        <dbReference type="ARBA" id="ARBA00012101"/>
    </source>
</evidence>
<dbReference type="Proteomes" id="UP000007266">
    <property type="component" value="Linkage group 4"/>
</dbReference>
<keyword evidence="8" id="KW-0067">ATP-binding</keyword>
<evidence type="ECO:0000256" key="5">
    <source>
        <dbReference type="ARBA" id="ARBA00022679"/>
    </source>
</evidence>
<dbReference type="InterPro" id="IPR039760">
    <property type="entry name" value="MOFRL_protein"/>
</dbReference>
<dbReference type="eggNOG" id="KOG3935">
    <property type="taxonomic scope" value="Eukaryota"/>
</dbReference>
<name>D2A244_TRICA</name>
<dbReference type="InterPro" id="IPR025286">
    <property type="entry name" value="MOFRL_assoc_dom"/>
</dbReference>
<reference evidence="11 12" key="2">
    <citation type="journal article" date="2010" name="Nucleic Acids Res.">
        <title>BeetleBase in 2010: revisions to provide comprehensive genomic information for Tribolium castaneum.</title>
        <authorList>
            <person name="Kim H.S."/>
            <person name="Murphy T."/>
            <person name="Xia J."/>
            <person name="Caragea D."/>
            <person name="Park Y."/>
            <person name="Beeman R.W."/>
            <person name="Lorenzen M.D."/>
            <person name="Butcher S."/>
            <person name="Manak J.R."/>
            <person name="Brown S.J."/>
        </authorList>
    </citation>
    <scope>GENOME REANNOTATION</scope>
    <source>
        <strain evidence="11 12">Georgia GA2</strain>
    </source>
</reference>
<evidence type="ECO:0000256" key="6">
    <source>
        <dbReference type="ARBA" id="ARBA00022741"/>
    </source>
</evidence>
<evidence type="ECO:0000256" key="8">
    <source>
        <dbReference type="ARBA" id="ARBA00022840"/>
    </source>
</evidence>
<dbReference type="EC" id="2.7.1.31" evidence="3"/>
<evidence type="ECO:0000259" key="9">
    <source>
        <dbReference type="Pfam" id="PF05161"/>
    </source>
</evidence>
<protein>
    <recommendedName>
        <fullName evidence="4">Glycerate kinase</fullName>
        <ecNumber evidence="3">2.7.1.31</ecNumber>
    </recommendedName>
</protein>
<evidence type="ECO:0000256" key="2">
    <source>
        <dbReference type="ARBA" id="ARBA00005393"/>
    </source>
</evidence>
<dbReference type="OMA" id="GKAAWRM"/>
<evidence type="ECO:0000256" key="4">
    <source>
        <dbReference type="ARBA" id="ARBA00020720"/>
    </source>
</evidence>
<dbReference type="InterPro" id="IPR037035">
    <property type="entry name" value="GK-like_C_sf"/>
</dbReference>
<dbReference type="PANTHER" id="PTHR12227">
    <property type="entry name" value="GLYCERATE KINASE"/>
    <property type="match status" value="1"/>
</dbReference>
<proteinExistence type="inferred from homology"/>
<dbReference type="Pfam" id="PF05161">
    <property type="entry name" value="MOFRL"/>
    <property type="match status" value="1"/>
</dbReference>
<feature type="domain" description="MOFRL" evidence="9">
    <location>
        <begin position="353"/>
        <end position="464"/>
    </location>
</feature>
<dbReference type="STRING" id="7070.D2A244"/>
<dbReference type="GO" id="GO:0005524">
    <property type="term" value="F:ATP binding"/>
    <property type="evidence" value="ECO:0007669"/>
    <property type="project" value="UniProtKB-KW"/>
</dbReference>
<dbReference type="InParanoid" id="D2A244"/>
<keyword evidence="5" id="KW-0808">Transferase</keyword>
<keyword evidence="7 11" id="KW-0418">Kinase</keyword>
<dbReference type="InterPro" id="IPR038614">
    <property type="entry name" value="GK_N_sf"/>
</dbReference>
<dbReference type="GO" id="GO:0005737">
    <property type="term" value="C:cytoplasm"/>
    <property type="evidence" value="ECO:0000318"/>
    <property type="project" value="GO_Central"/>
</dbReference>
<evidence type="ECO:0000313" key="11">
    <source>
        <dbReference type="EMBL" id="EFA02735.1"/>
    </source>
</evidence>
<dbReference type="PhylomeDB" id="D2A244"/>